<dbReference type="AlphaFoldDB" id="A0A419ABN4"/>
<dbReference type="OrthoDB" id="9795923at2"/>
<dbReference type="Proteomes" id="UP000283587">
    <property type="component" value="Unassembled WGS sequence"/>
</dbReference>
<evidence type="ECO:0000256" key="1">
    <source>
        <dbReference type="ARBA" id="ARBA00023125"/>
    </source>
</evidence>
<dbReference type="GO" id="GO:0005829">
    <property type="term" value="C:cytosol"/>
    <property type="evidence" value="ECO:0007669"/>
    <property type="project" value="TreeGrafter"/>
</dbReference>
<evidence type="ECO:0000313" key="2">
    <source>
        <dbReference type="EMBL" id="RJL21164.1"/>
    </source>
</evidence>
<evidence type="ECO:0000313" key="3">
    <source>
        <dbReference type="Proteomes" id="UP000283587"/>
    </source>
</evidence>
<comment type="caution">
    <text evidence="2">The sequence shown here is derived from an EMBL/GenBank/DDBJ whole genome shotgun (WGS) entry which is preliminary data.</text>
</comment>
<dbReference type="InterPro" id="IPR036388">
    <property type="entry name" value="WH-like_DNA-bd_sf"/>
</dbReference>
<dbReference type="NCBIfam" id="TIGR00738">
    <property type="entry name" value="rrf2_super"/>
    <property type="match status" value="1"/>
</dbReference>
<dbReference type="PROSITE" id="PS51197">
    <property type="entry name" value="HTH_RRF2_2"/>
    <property type="match status" value="1"/>
</dbReference>
<gene>
    <name evidence="2" type="ORF">D3P05_01985</name>
</gene>
<dbReference type="SUPFAM" id="SSF46785">
    <property type="entry name" value="Winged helix' DNA-binding domain"/>
    <property type="match status" value="1"/>
</dbReference>
<dbReference type="GO" id="GO:0003700">
    <property type="term" value="F:DNA-binding transcription factor activity"/>
    <property type="evidence" value="ECO:0007669"/>
    <property type="project" value="TreeGrafter"/>
</dbReference>
<keyword evidence="3" id="KW-1185">Reference proteome</keyword>
<dbReference type="Pfam" id="PF02082">
    <property type="entry name" value="Rrf2"/>
    <property type="match status" value="1"/>
</dbReference>
<dbReference type="InterPro" id="IPR036390">
    <property type="entry name" value="WH_DNA-bd_sf"/>
</dbReference>
<dbReference type="InterPro" id="IPR000944">
    <property type="entry name" value="Tscrpt_reg_Rrf2"/>
</dbReference>
<accession>A0A419ABN4</accession>
<name>A0A419ABN4_9RHOB</name>
<sequence length="146" mass="15926">MKLTRYTDYALRVMIHLAMRRDDLASIRQIAAIYGISQNHLMKIVQDLGHAGFVETIRGRNGGLRLARPADQITLGALVRHTEGHCPLVDCAGCLIAPACDLPAIFAEAMEAFLAVLDRYRLADVATRPDALRQLFGIESIGGPAS</sequence>
<proteinExistence type="predicted"/>
<dbReference type="GO" id="GO:0003677">
    <property type="term" value="F:DNA binding"/>
    <property type="evidence" value="ECO:0007669"/>
    <property type="project" value="UniProtKB-KW"/>
</dbReference>
<dbReference type="RefSeq" id="WP_119896517.1">
    <property type="nucleotide sequence ID" value="NZ_QNRC01000002.1"/>
</dbReference>
<dbReference type="EMBL" id="QZEW01000006">
    <property type="protein sequence ID" value="RJL21164.1"/>
    <property type="molecule type" value="Genomic_DNA"/>
</dbReference>
<dbReference type="PANTHER" id="PTHR33221">
    <property type="entry name" value="WINGED HELIX-TURN-HELIX TRANSCRIPTIONAL REGULATOR, RRF2 FAMILY"/>
    <property type="match status" value="1"/>
</dbReference>
<keyword evidence="1" id="KW-0238">DNA-binding</keyword>
<dbReference type="Gene3D" id="1.10.10.10">
    <property type="entry name" value="Winged helix-like DNA-binding domain superfamily/Winged helix DNA-binding domain"/>
    <property type="match status" value="1"/>
</dbReference>
<dbReference type="PANTHER" id="PTHR33221:SF4">
    <property type="entry name" value="HTH-TYPE TRANSCRIPTIONAL REPRESSOR NSRR"/>
    <property type="match status" value="1"/>
</dbReference>
<protein>
    <submittedName>
        <fullName evidence="2">Rrf2 family transcriptional regulator</fullName>
    </submittedName>
</protein>
<organism evidence="2 3">
    <name type="scientific">Paracoccus siganidrum</name>
    <dbReference type="NCBI Taxonomy" id="1276757"/>
    <lineage>
        <taxon>Bacteria</taxon>
        <taxon>Pseudomonadati</taxon>
        <taxon>Pseudomonadota</taxon>
        <taxon>Alphaproteobacteria</taxon>
        <taxon>Rhodobacterales</taxon>
        <taxon>Paracoccaceae</taxon>
        <taxon>Paracoccus</taxon>
    </lineage>
</organism>
<reference evidence="3" key="1">
    <citation type="submission" date="2018-09" db="EMBL/GenBank/DDBJ databases">
        <title>Paracoccus onubensis nov. sp. a moderate halophilic bacterium isolated from Gruta de las Maravillas (Aracena, Spain).</title>
        <authorList>
            <person name="Jurado V."/>
            <person name="Gutierrez-Patricio S."/>
            <person name="Gonzalez-Pimentel J.L."/>
            <person name="Miller A.Z."/>
            <person name="Laiz L."/>
            <person name="Saiz-Jimenez C."/>
        </authorList>
    </citation>
    <scope>NUCLEOTIDE SEQUENCE [LARGE SCALE GENOMIC DNA]</scope>
    <source>
        <strain evidence="3">DSM 26381</strain>
    </source>
</reference>